<protein>
    <recommendedName>
        <fullName evidence="1">Clp R domain-containing protein</fullName>
    </recommendedName>
</protein>
<evidence type="ECO:0000259" key="1">
    <source>
        <dbReference type="Pfam" id="PF02861"/>
    </source>
</evidence>
<dbReference type="InterPro" id="IPR004176">
    <property type="entry name" value="Clp_R_N"/>
</dbReference>
<dbReference type="Gene3D" id="1.10.1780.10">
    <property type="entry name" value="Clp, N-terminal domain"/>
    <property type="match status" value="2"/>
</dbReference>
<evidence type="ECO:0000313" key="3">
    <source>
        <dbReference type="Proteomes" id="UP000215199"/>
    </source>
</evidence>
<dbReference type="InterPro" id="IPR036628">
    <property type="entry name" value="Clp_N_dom_sf"/>
</dbReference>
<proteinExistence type="predicted"/>
<reference evidence="3" key="1">
    <citation type="submission" date="2017-07" db="EMBL/GenBank/DDBJ databases">
        <title>Comparative genome mining reveals phylogenetic distribution patterns of secondary metabolites in Amycolatopsis.</title>
        <authorList>
            <person name="Adamek M."/>
            <person name="Alanjary M."/>
            <person name="Sales-Ortells H."/>
            <person name="Goodfellow M."/>
            <person name="Bull A.T."/>
            <person name="Kalinowski J."/>
            <person name="Ziemert N."/>
        </authorList>
    </citation>
    <scope>NUCLEOTIDE SEQUENCE [LARGE SCALE GENOMIC DNA]</scope>
    <source>
        <strain evidence="3">H5</strain>
    </source>
</reference>
<dbReference type="Pfam" id="PF02861">
    <property type="entry name" value="Clp_N"/>
    <property type="match status" value="1"/>
</dbReference>
<comment type="caution">
    <text evidence="2">The sequence shown here is derived from an EMBL/GenBank/DDBJ whole genome shotgun (WGS) entry which is preliminary data.</text>
</comment>
<dbReference type="Proteomes" id="UP000215199">
    <property type="component" value="Unassembled WGS sequence"/>
</dbReference>
<gene>
    <name evidence="2" type="ORF">CF165_46280</name>
</gene>
<dbReference type="AlphaFoldDB" id="A0A229SLQ5"/>
<feature type="domain" description="Clp R" evidence="1">
    <location>
        <begin position="6"/>
        <end position="68"/>
    </location>
</feature>
<sequence length="185" mass="19566">MRNPQFDEDVRALVCTAQDRARGLGHPWIGCEHLLYAIAHSPTPVGEVARAHGVTPDGVAAQTERLLNGPRGVFDGIDAEALAAIGIDPQAVGDAVEADLGPAPVARPQTWRRRRVRLPGHLPVTRRAQSCLDIAVKDAERGGTRVAEYHIGVAVVGADGGLVPPILAALGVSSPQLRTAIRARR</sequence>
<accession>A0A229SLQ5</accession>
<keyword evidence="3" id="KW-1185">Reference proteome</keyword>
<dbReference type="SUPFAM" id="SSF81923">
    <property type="entry name" value="Double Clp-N motif"/>
    <property type="match status" value="1"/>
</dbReference>
<name>A0A229SLQ5_9PSEU</name>
<evidence type="ECO:0000313" key="2">
    <source>
        <dbReference type="EMBL" id="OXM59720.1"/>
    </source>
</evidence>
<dbReference type="EMBL" id="NMUL01000076">
    <property type="protein sequence ID" value="OXM59720.1"/>
    <property type="molecule type" value="Genomic_DNA"/>
</dbReference>
<organism evidence="2 3">
    <name type="scientific">Amycolatopsis vastitatis</name>
    <dbReference type="NCBI Taxonomy" id="1905142"/>
    <lineage>
        <taxon>Bacteria</taxon>
        <taxon>Bacillati</taxon>
        <taxon>Actinomycetota</taxon>
        <taxon>Actinomycetes</taxon>
        <taxon>Pseudonocardiales</taxon>
        <taxon>Pseudonocardiaceae</taxon>
        <taxon>Amycolatopsis</taxon>
    </lineage>
</organism>